<evidence type="ECO:0000313" key="3">
    <source>
        <dbReference type="Proteomes" id="UP000724874"/>
    </source>
</evidence>
<dbReference type="Pfam" id="PF06985">
    <property type="entry name" value="HET"/>
    <property type="match status" value="1"/>
</dbReference>
<feature type="domain" description="Heterokaryon incompatibility" evidence="1">
    <location>
        <begin position="58"/>
        <end position="203"/>
    </location>
</feature>
<keyword evidence="3" id="KW-1185">Reference proteome</keyword>
<comment type="caution">
    <text evidence="2">The sequence shown here is derived from an EMBL/GenBank/DDBJ whole genome shotgun (WGS) entry which is preliminary data.</text>
</comment>
<dbReference type="Proteomes" id="UP000724874">
    <property type="component" value="Unassembled WGS sequence"/>
</dbReference>
<gene>
    <name evidence="2" type="ORF">CPB84DRAFT_1800571</name>
</gene>
<dbReference type="OrthoDB" id="3038220at2759"/>
<name>A0A9P5TFL8_GYMJU</name>
<accession>A0A9P5TFL8</accession>
<proteinExistence type="predicted"/>
<reference evidence="2" key="1">
    <citation type="submission" date="2020-11" db="EMBL/GenBank/DDBJ databases">
        <authorList>
            <consortium name="DOE Joint Genome Institute"/>
            <person name="Ahrendt S."/>
            <person name="Riley R."/>
            <person name="Andreopoulos W."/>
            <person name="LaButti K."/>
            <person name="Pangilinan J."/>
            <person name="Ruiz-duenas F.J."/>
            <person name="Barrasa J.M."/>
            <person name="Sanchez-Garcia M."/>
            <person name="Camarero S."/>
            <person name="Miyauchi S."/>
            <person name="Serrano A."/>
            <person name="Linde D."/>
            <person name="Babiker R."/>
            <person name="Drula E."/>
            <person name="Ayuso-Fernandez I."/>
            <person name="Pacheco R."/>
            <person name="Padilla G."/>
            <person name="Ferreira P."/>
            <person name="Barriuso J."/>
            <person name="Kellner H."/>
            <person name="Castanera R."/>
            <person name="Alfaro M."/>
            <person name="Ramirez L."/>
            <person name="Pisabarro A.G."/>
            <person name="Kuo A."/>
            <person name="Tritt A."/>
            <person name="Lipzen A."/>
            <person name="He G."/>
            <person name="Yan M."/>
            <person name="Ng V."/>
            <person name="Cullen D."/>
            <person name="Martin F."/>
            <person name="Rosso M.-N."/>
            <person name="Henrissat B."/>
            <person name="Hibbett D."/>
            <person name="Martinez A.T."/>
            <person name="Grigoriev I.V."/>
        </authorList>
    </citation>
    <scope>NUCLEOTIDE SEQUENCE</scope>
    <source>
        <strain evidence="2">AH 44721</strain>
    </source>
</reference>
<organism evidence="2 3">
    <name type="scientific">Gymnopilus junonius</name>
    <name type="common">Spectacular rustgill mushroom</name>
    <name type="synonym">Gymnopilus spectabilis subsp. junonius</name>
    <dbReference type="NCBI Taxonomy" id="109634"/>
    <lineage>
        <taxon>Eukaryota</taxon>
        <taxon>Fungi</taxon>
        <taxon>Dikarya</taxon>
        <taxon>Basidiomycota</taxon>
        <taxon>Agaricomycotina</taxon>
        <taxon>Agaricomycetes</taxon>
        <taxon>Agaricomycetidae</taxon>
        <taxon>Agaricales</taxon>
        <taxon>Agaricineae</taxon>
        <taxon>Hymenogastraceae</taxon>
        <taxon>Gymnopilus</taxon>
    </lineage>
</organism>
<dbReference type="PANTHER" id="PTHR33112:SF9">
    <property type="entry name" value="HETEROKARYON INCOMPATIBILITY DOMAIN-CONTAINING PROTEIN"/>
    <property type="match status" value="1"/>
</dbReference>
<dbReference type="AlphaFoldDB" id="A0A9P5TFL8"/>
<dbReference type="InterPro" id="IPR010730">
    <property type="entry name" value="HET"/>
</dbReference>
<dbReference type="PANTHER" id="PTHR33112">
    <property type="entry name" value="DOMAIN PROTEIN, PUTATIVE-RELATED"/>
    <property type="match status" value="1"/>
</dbReference>
<protein>
    <recommendedName>
        <fullName evidence="1">Heterokaryon incompatibility domain-containing protein</fullName>
    </recommendedName>
</protein>
<sequence length="408" mass="46633">MRRIAAFGYAVKDPDTNPLAKIYRGRLVVLLPSRVIYVGKDDSQLRLEVTNDKLFGRYIALSYSWGSKDQNGKPLTFAYRLQSTNLKSYQRNIPTIMDAIHITRRLKIDYLWIDALCIEQPPDNPPPKFQSPKMGQYYSDALSPSLPRGPTIRTPGSITSGKFQRIIILGYITISTETRKISWPATSAWDDENITTRGWTLQERQIESGFRATGRIVWESGTKQDPRELWFAELGHPSDKFPAISGLAQEFGRIFKDSYLAGLWKKTVIEDLFWRADRPSNDYRAPSWSWAAFDFDPKLSTEGDGVVHPPTVAYSMGRNLPFLRYGKITAAYLRLNAPVLHIHIDANRTHAHHGIQSELDFSFNNVNEVSALSIYSDYRRIGTLWIDEKILGSHAPDFSDDWWDINLV</sequence>
<evidence type="ECO:0000259" key="1">
    <source>
        <dbReference type="Pfam" id="PF06985"/>
    </source>
</evidence>
<dbReference type="EMBL" id="JADNYJ010000298">
    <property type="protein sequence ID" value="KAF8871619.1"/>
    <property type="molecule type" value="Genomic_DNA"/>
</dbReference>
<evidence type="ECO:0000313" key="2">
    <source>
        <dbReference type="EMBL" id="KAF8871619.1"/>
    </source>
</evidence>